<organism evidence="10 11">
    <name type="scientific">Wigglesworthia glossinidia endosymbiont of Glossina morsitans morsitans</name>
    <name type="common">Yale colony</name>
    <dbReference type="NCBI Taxonomy" id="1142511"/>
    <lineage>
        <taxon>Bacteria</taxon>
        <taxon>Pseudomonadati</taxon>
        <taxon>Pseudomonadota</taxon>
        <taxon>Gammaproteobacteria</taxon>
        <taxon>Enterobacterales</taxon>
        <taxon>Erwiniaceae</taxon>
        <taxon>Wigglesworthia</taxon>
    </lineage>
</organism>
<keyword evidence="6 9" id="KW-0350">Heme biosynthesis</keyword>
<dbReference type="GO" id="GO:0008495">
    <property type="term" value="F:protoheme IX farnesyltransferase activity"/>
    <property type="evidence" value="ECO:0007669"/>
    <property type="project" value="UniProtKB-UniRule"/>
</dbReference>
<accession>H6Q5G2</accession>
<dbReference type="InterPro" id="IPR030470">
    <property type="entry name" value="UbiA_prenylTrfase_CS"/>
</dbReference>
<keyword evidence="4 9" id="KW-0812">Transmembrane</keyword>
<gene>
    <name evidence="9 10" type="primary">cyoE</name>
    <name evidence="10" type="ORF">WIGMOR_0632</name>
</gene>
<feature type="transmembrane region" description="Helical" evidence="9">
    <location>
        <begin position="209"/>
        <end position="226"/>
    </location>
</feature>
<evidence type="ECO:0000256" key="3">
    <source>
        <dbReference type="ARBA" id="ARBA00022679"/>
    </source>
</evidence>
<dbReference type="Proteomes" id="UP000009061">
    <property type="component" value="Chromosome"/>
</dbReference>
<sequence length="291" mass="33416">MYILTSYFQIIKPGIILGNLISTTGCFFLASQGEINFFLLFNTLLGTSFIIASASVLNNYIDRDIDKKMQRTKHRALARGLIQPKPACLYGYILLFFGIFFLFKINLLTLMIAVFGFFIYVVIYSILMKRYSIHAILVGSLSGATPPMIGYCAVTNYIDLGALILLCIFGFWQIPHSYAIAIFRYQDYQAASIPIFPIKKGIFKTKLNIIFYIFLFFVSTIILFIKQYAGYKYLTISIILNIIWLFIALQGFKSEEMNFNIVWGKKIFLFSIVMITIISLFIAVDYKKEYS</sequence>
<evidence type="ECO:0000256" key="6">
    <source>
        <dbReference type="ARBA" id="ARBA00023133"/>
    </source>
</evidence>
<feature type="transmembrane region" description="Helical" evidence="9">
    <location>
        <begin position="12"/>
        <end position="31"/>
    </location>
</feature>
<dbReference type="InterPro" id="IPR000537">
    <property type="entry name" value="UbiA_prenyltransferase"/>
</dbReference>
<dbReference type="STRING" id="1142511.WIGMOR_0632"/>
<dbReference type="eggNOG" id="COG0109">
    <property type="taxonomic scope" value="Bacteria"/>
</dbReference>
<name>H6Q5G2_WIGGL</name>
<dbReference type="PANTHER" id="PTHR43448:SF2">
    <property type="entry name" value="PROTOHEME IX FARNESYLTRANSFERASE, MITOCHONDRIAL"/>
    <property type="match status" value="1"/>
</dbReference>
<keyword evidence="11" id="KW-1185">Reference proteome</keyword>
<comment type="miscellaneous">
    <text evidence="9">Carbon 2 of the heme B porphyrin ring is defined according to the Fischer nomenclature.</text>
</comment>
<comment type="catalytic activity">
    <reaction evidence="8 9">
        <text>heme b + (2E,6E)-farnesyl diphosphate + H2O = Fe(II)-heme o + diphosphate</text>
        <dbReference type="Rhea" id="RHEA:28070"/>
        <dbReference type="ChEBI" id="CHEBI:15377"/>
        <dbReference type="ChEBI" id="CHEBI:33019"/>
        <dbReference type="ChEBI" id="CHEBI:60344"/>
        <dbReference type="ChEBI" id="CHEBI:60530"/>
        <dbReference type="ChEBI" id="CHEBI:175763"/>
        <dbReference type="EC" id="2.5.1.141"/>
    </reaction>
</comment>
<dbReference type="HOGENOM" id="CLU_029631_0_0_6"/>
<dbReference type="Pfam" id="PF01040">
    <property type="entry name" value="UbiA"/>
    <property type="match status" value="1"/>
</dbReference>
<evidence type="ECO:0000256" key="9">
    <source>
        <dbReference type="HAMAP-Rule" id="MF_00154"/>
    </source>
</evidence>
<dbReference type="PROSITE" id="PS00943">
    <property type="entry name" value="UBIA"/>
    <property type="match status" value="1"/>
</dbReference>
<keyword evidence="5 9" id="KW-1133">Transmembrane helix</keyword>
<comment type="pathway">
    <text evidence="9">Porphyrin-containing compound metabolism; heme O biosynthesis; heme O from protoheme: step 1/1.</text>
</comment>
<dbReference type="AlphaFoldDB" id="H6Q5G2"/>
<keyword evidence="2 9" id="KW-1003">Cell membrane</keyword>
<dbReference type="InterPro" id="IPR044878">
    <property type="entry name" value="UbiA_sf"/>
</dbReference>
<feature type="transmembrane region" description="Helical" evidence="9">
    <location>
        <begin position="37"/>
        <end position="61"/>
    </location>
</feature>
<dbReference type="KEGG" id="wgl:WIGMOR_0632"/>
<evidence type="ECO:0000256" key="4">
    <source>
        <dbReference type="ARBA" id="ARBA00022692"/>
    </source>
</evidence>
<dbReference type="GO" id="GO:0005886">
    <property type="term" value="C:plasma membrane"/>
    <property type="evidence" value="ECO:0007669"/>
    <property type="project" value="UniProtKB-SubCell"/>
</dbReference>
<evidence type="ECO:0000313" key="10">
    <source>
        <dbReference type="EMBL" id="AFA41445.1"/>
    </source>
</evidence>
<comment type="similarity">
    <text evidence="9">Belongs to the UbiA prenyltransferase family. Protoheme IX farnesyltransferase subfamily.</text>
</comment>
<evidence type="ECO:0000256" key="8">
    <source>
        <dbReference type="ARBA" id="ARBA00047690"/>
    </source>
</evidence>
<dbReference type="PANTHER" id="PTHR43448">
    <property type="entry name" value="PROTOHEME IX FARNESYLTRANSFERASE, MITOCHONDRIAL"/>
    <property type="match status" value="1"/>
</dbReference>
<feature type="transmembrane region" description="Helical" evidence="9">
    <location>
        <begin position="267"/>
        <end position="286"/>
    </location>
</feature>
<feature type="transmembrane region" description="Helical" evidence="9">
    <location>
        <begin position="148"/>
        <end position="172"/>
    </location>
</feature>
<dbReference type="CDD" id="cd13957">
    <property type="entry name" value="PT_UbiA_Cox10"/>
    <property type="match status" value="1"/>
</dbReference>
<dbReference type="NCBIfam" id="TIGR01473">
    <property type="entry name" value="cyoE_ctaB"/>
    <property type="match status" value="1"/>
</dbReference>
<dbReference type="FunFam" id="1.10.357.140:FF:000001">
    <property type="entry name" value="Protoheme IX farnesyltransferase"/>
    <property type="match status" value="1"/>
</dbReference>
<feature type="transmembrane region" description="Helical" evidence="9">
    <location>
        <begin position="233"/>
        <end position="252"/>
    </location>
</feature>
<protein>
    <recommendedName>
        <fullName evidence="9">Protoheme IX farnesyltransferase</fullName>
        <ecNumber evidence="9">2.5.1.141</ecNumber>
    </recommendedName>
    <alternativeName>
        <fullName evidence="9">Heme B farnesyltransferase</fullName>
    </alternativeName>
    <alternativeName>
        <fullName evidence="9">Heme O synthase</fullName>
    </alternativeName>
</protein>
<dbReference type="GO" id="GO:0048034">
    <property type="term" value="P:heme O biosynthetic process"/>
    <property type="evidence" value="ECO:0007669"/>
    <property type="project" value="UniProtKB-UniRule"/>
</dbReference>
<feature type="transmembrane region" description="Helical" evidence="9">
    <location>
        <begin position="82"/>
        <end position="102"/>
    </location>
</feature>
<proteinExistence type="inferred from homology"/>
<comment type="function">
    <text evidence="9">Converts heme B (protoheme IX) to heme O by substitution of the vinyl group on carbon 2 of heme B porphyrin ring with a hydroxyethyl farnesyl side group.</text>
</comment>
<dbReference type="NCBIfam" id="NF003348">
    <property type="entry name" value="PRK04375.1-1"/>
    <property type="match status" value="1"/>
</dbReference>
<evidence type="ECO:0000256" key="7">
    <source>
        <dbReference type="ARBA" id="ARBA00023136"/>
    </source>
</evidence>
<evidence type="ECO:0000256" key="1">
    <source>
        <dbReference type="ARBA" id="ARBA00004651"/>
    </source>
</evidence>
<evidence type="ECO:0000313" key="11">
    <source>
        <dbReference type="Proteomes" id="UP000009061"/>
    </source>
</evidence>
<dbReference type="UniPathway" id="UPA00834">
    <property type="reaction ID" value="UER00712"/>
</dbReference>
<keyword evidence="3 9" id="KW-0808">Transferase</keyword>
<dbReference type="InterPro" id="IPR006369">
    <property type="entry name" value="Protohaem_IX_farnesylTrfase"/>
</dbReference>
<keyword evidence="7 9" id="KW-0472">Membrane</keyword>
<comment type="subcellular location">
    <subcellularLocation>
        <location evidence="1 9">Cell membrane</location>
        <topology evidence="1 9">Multi-pass membrane protein</topology>
    </subcellularLocation>
</comment>
<dbReference type="HAMAP" id="MF_00154">
    <property type="entry name" value="CyoE_CtaB"/>
    <property type="match status" value="1"/>
</dbReference>
<dbReference type="EC" id="2.5.1.141" evidence="9"/>
<reference evidence="10 11" key="1">
    <citation type="journal article" date="2012" name="MBio">
        <title>Insight into the transmission biology and species-specific functional capabilities of tsetse (Diptera: glossinidae) obligate symbiont wigglesworthia.</title>
        <authorList>
            <person name="Rio R.V."/>
            <person name="Symula R.E."/>
            <person name="Wang J."/>
            <person name="Lohs C."/>
            <person name="Wu Y.N."/>
            <person name="Snyder A.K."/>
            <person name="Bjornson R.D."/>
            <person name="Oshima K."/>
            <person name="Biehl B.S."/>
            <person name="Perna N.T."/>
            <person name="Hattori M."/>
            <person name="Aksoy S."/>
        </authorList>
    </citation>
    <scope>NUCLEOTIDE SEQUENCE [LARGE SCALE GENOMIC DNA]</scope>
    <source>
        <strain evidence="10">WGM</strain>
    </source>
</reference>
<evidence type="ECO:0000256" key="2">
    <source>
        <dbReference type="ARBA" id="ARBA00022475"/>
    </source>
</evidence>
<evidence type="ECO:0000256" key="5">
    <source>
        <dbReference type="ARBA" id="ARBA00022989"/>
    </source>
</evidence>
<dbReference type="Gene3D" id="1.10.357.140">
    <property type="entry name" value="UbiA prenyltransferase"/>
    <property type="match status" value="1"/>
</dbReference>
<dbReference type="EMBL" id="CP003315">
    <property type="protein sequence ID" value="AFA41445.1"/>
    <property type="molecule type" value="Genomic_DNA"/>
</dbReference>
<feature type="transmembrane region" description="Helical" evidence="9">
    <location>
        <begin position="108"/>
        <end position="127"/>
    </location>
</feature>